<gene>
    <name evidence="1" type="ORF">JI750_07655</name>
</gene>
<dbReference type="Proteomes" id="UP000603728">
    <property type="component" value="Unassembled WGS sequence"/>
</dbReference>
<keyword evidence="2" id="KW-1185">Reference proteome</keyword>
<name>A0ABS1KBR9_9FLAO</name>
<organism evidence="1 2">
    <name type="scientific">Flavobacterium tagetis</name>
    <dbReference type="NCBI Taxonomy" id="2801336"/>
    <lineage>
        <taxon>Bacteria</taxon>
        <taxon>Pseudomonadati</taxon>
        <taxon>Bacteroidota</taxon>
        <taxon>Flavobacteriia</taxon>
        <taxon>Flavobacteriales</taxon>
        <taxon>Flavobacteriaceae</taxon>
        <taxon>Flavobacterium</taxon>
    </lineage>
</organism>
<evidence type="ECO:0000313" key="1">
    <source>
        <dbReference type="EMBL" id="MBL0736753.1"/>
    </source>
</evidence>
<protein>
    <submittedName>
        <fullName evidence="1">Uncharacterized protein</fullName>
    </submittedName>
</protein>
<dbReference type="Gene3D" id="1.10.530.10">
    <property type="match status" value="1"/>
</dbReference>
<sequence>MIVKNHNIELKDTSASEMARFRQIMLSIWRQQIEDDKNSAEMLKYIENSQTNRKDLSQLNLYSNDSDTKESITPLHVQTNNLSKLWRYDRDTVAWTNSDIIKWKKSGNNDYLFKRKAEFVKYYSAVIKHAAKMNGIPPFLLAGIAFTEFGGKPDWLKKGVRSLRELDWSGPDIIDRNLTTTNHPDKTSFGDMAIQLGRAGKELGYESINKTDRDAIQESLLDPVIGIYIAAMHVKRLKNVDFKNTPVDKLTQPDIEIIASRYNRGLELSKENIKKDTSYGRSIYKHQKEINNALN</sequence>
<accession>A0ABS1KBR9</accession>
<dbReference type="RefSeq" id="WP_201999891.1">
    <property type="nucleotide sequence ID" value="NZ_JAERSF010000002.1"/>
</dbReference>
<dbReference type="EMBL" id="JAERSF010000002">
    <property type="protein sequence ID" value="MBL0736753.1"/>
    <property type="molecule type" value="Genomic_DNA"/>
</dbReference>
<reference evidence="1 2" key="1">
    <citation type="submission" date="2021-01" db="EMBL/GenBank/DDBJ databases">
        <title>Genome seq and assembly of Flavobacterium sp. GN10.</title>
        <authorList>
            <person name="Chhetri G."/>
        </authorList>
    </citation>
    <scope>NUCLEOTIDE SEQUENCE [LARGE SCALE GENOMIC DNA]</scope>
    <source>
        <strain evidence="1 2">GN10</strain>
    </source>
</reference>
<comment type="caution">
    <text evidence="1">The sequence shown here is derived from an EMBL/GenBank/DDBJ whole genome shotgun (WGS) entry which is preliminary data.</text>
</comment>
<proteinExistence type="predicted"/>
<evidence type="ECO:0000313" key="2">
    <source>
        <dbReference type="Proteomes" id="UP000603728"/>
    </source>
</evidence>